<proteinExistence type="predicted"/>
<sequence>MGGVRTTIVIPSTARIPYLMKIFEALNDAGVGCKICTDPRELKSDPRLVSREIFIVDGAGDGDFDVQALARMLRSIRSSFIVMLVDSRSAAHAREIEDAADLYFPAYTAPSSIASDLVSEISHWRERARAASPGVFAPRYC</sequence>
<dbReference type="Proteomes" id="UP001501671">
    <property type="component" value="Unassembled WGS sequence"/>
</dbReference>
<gene>
    <name evidence="1" type="ORF">GCM10023144_09630</name>
</gene>
<evidence type="ECO:0008006" key="3">
    <source>
        <dbReference type="Google" id="ProtNLM"/>
    </source>
</evidence>
<dbReference type="EMBL" id="BAABFO010000003">
    <property type="protein sequence ID" value="GAA4326308.1"/>
    <property type="molecule type" value="Genomic_DNA"/>
</dbReference>
<protein>
    <recommendedName>
        <fullName evidence="3">Response regulatory domain-containing protein</fullName>
    </recommendedName>
</protein>
<accession>A0ABP8GL00</accession>
<keyword evidence="2" id="KW-1185">Reference proteome</keyword>
<name>A0ABP8GL00_9BURK</name>
<evidence type="ECO:0000313" key="1">
    <source>
        <dbReference type="EMBL" id="GAA4326308.1"/>
    </source>
</evidence>
<organism evidence="1 2">
    <name type="scientific">Pigmentiphaga soli</name>
    <dbReference type="NCBI Taxonomy" id="1007095"/>
    <lineage>
        <taxon>Bacteria</taxon>
        <taxon>Pseudomonadati</taxon>
        <taxon>Pseudomonadota</taxon>
        <taxon>Betaproteobacteria</taxon>
        <taxon>Burkholderiales</taxon>
        <taxon>Alcaligenaceae</taxon>
        <taxon>Pigmentiphaga</taxon>
    </lineage>
</organism>
<comment type="caution">
    <text evidence="1">The sequence shown here is derived from an EMBL/GenBank/DDBJ whole genome shotgun (WGS) entry which is preliminary data.</text>
</comment>
<reference evidence="2" key="1">
    <citation type="journal article" date="2019" name="Int. J. Syst. Evol. Microbiol.">
        <title>The Global Catalogue of Microorganisms (GCM) 10K type strain sequencing project: providing services to taxonomists for standard genome sequencing and annotation.</title>
        <authorList>
            <consortium name="The Broad Institute Genomics Platform"/>
            <consortium name="The Broad Institute Genome Sequencing Center for Infectious Disease"/>
            <person name="Wu L."/>
            <person name="Ma J."/>
        </authorList>
    </citation>
    <scope>NUCLEOTIDE SEQUENCE [LARGE SCALE GENOMIC DNA]</scope>
    <source>
        <strain evidence="2">JCM 17666</strain>
    </source>
</reference>
<evidence type="ECO:0000313" key="2">
    <source>
        <dbReference type="Proteomes" id="UP001501671"/>
    </source>
</evidence>